<dbReference type="Pfam" id="PF13371">
    <property type="entry name" value="TPR_9"/>
    <property type="match status" value="1"/>
</dbReference>
<dbReference type="RefSeq" id="WP_211427903.1">
    <property type="nucleotide sequence ID" value="NZ_CP072648.1"/>
</dbReference>
<comment type="similarity">
    <text evidence="1">Belongs to the UPF0162 family.</text>
</comment>
<dbReference type="InterPro" id="IPR011990">
    <property type="entry name" value="TPR-like_helical_dom_sf"/>
</dbReference>
<dbReference type="EMBL" id="CP072648">
    <property type="protein sequence ID" value="QUW02012.1"/>
    <property type="molecule type" value="Genomic_DNA"/>
</dbReference>
<reference evidence="3 4" key="1">
    <citation type="submission" date="2021-03" db="EMBL/GenBank/DDBJ databases">
        <title>Genomic and phenotypic characterization of Chloracidobacterium isolates provides evidence for multiple species.</title>
        <authorList>
            <person name="Saini M.K."/>
            <person name="Costas A.M.G."/>
            <person name="Tank M."/>
            <person name="Bryant D.A."/>
        </authorList>
    </citation>
    <scope>NUCLEOTIDE SEQUENCE [LARGE SCALE GENOMIC DNA]</scope>
    <source>
        <strain evidence="3 4">BV2-C</strain>
    </source>
</reference>
<feature type="domain" description="Protein SirB1 N-terminal" evidence="2">
    <location>
        <begin position="49"/>
        <end position="200"/>
    </location>
</feature>
<dbReference type="PANTHER" id="PTHR31350:SF21">
    <property type="entry name" value="F-BOX ONLY PROTEIN 21"/>
    <property type="match status" value="1"/>
</dbReference>
<gene>
    <name evidence="3" type="ORF">J8C06_06450</name>
</gene>
<evidence type="ECO:0000259" key="2">
    <source>
        <dbReference type="Pfam" id="PF13369"/>
    </source>
</evidence>
<dbReference type="Proteomes" id="UP000676506">
    <property type="component" value="Chromosome 1"/>
</dbReference>
<dbReference type="PANTHER" id="PTHR31350">
    <property type="entry name" value="SI:DKEY-261L7.2"/>
    <property type="match status" value="1"/>
</dbReference>
<sequence>MLSTTLERRFEQRLAELATQWRGQTPPPLSMAAAAVVWALEADREITDIPKQLDALADELSAWAIGEGLPQPLSIEAVSRGFVALGFRGETDNYYDPRNSFLAEVITRRVGIPITLSVIFIELAQRFGLTCEGVNFPGHFLVRYRGADGVGHLDPFHGCQWLDDRGLQQLLHRVRGTQSRLSAEDLATAGTGDIVARMLRNLCNIALKAKDWITALRTLRMLVIVNPDDAQAGRDIGLLYLQLERWGEALTWLESHKRRVASDAERQSLEPSIIEAKKALAQWN</sequence>
<evidence type="ECO:0000256" key="1">
    <source>
        <dbReference type="ARBA" id="ARBA00007100"/>
    </source>
</evidence>
<evidence type="ECO:0000313" key="4">
    <source>
        <dbReference type="Proteomes" id="UP000676506"/>
    </source>
</evidence>
<proteinExistence type="inferred from homology"/>
<dbReference type="InterPro" id="IPR032698">
    <property type="entry name" value="SirB1_N"/>
</dbReference>
<protein>
    <submittedName>
        <fullName evidence="3">Transglutaminase family protein</fullName>
    </submittedName>
</protein>
<dbReference type="Pfam" id="PF13369">
    <property type="entry name" value="Transglut_core2"/>
    <property type="match status" value="1"/>
</dbReference>
<evidence type="ECO:0000313" key="3">
    <source>
        <dbReference type="EMBL" id="QUW02012.1"/>
    </source>
</evidence>
<dbReference type="SUPFAM" id="SSF48452">
    <property type="entry name" value="TPR-like"/>
    <property type="match status" value="1"/>
</dbReference>
<keyword evidence="4" id="KW-1185">Reference proteome</keyword>
<accession>A0ABX8B6E8</accession>
<organism evidence="3 4">
    <name type="scientific">Chloracidobacterium validum</name>
    <dbReference type="NCBI Taxonomy" id="2821543"/>
    <lineage>
        <taxon>Bacteria</taxon>
        <taxon>Pseudomonadati</taxon>
        <taxon>Acidobacteriota</taxon>
        <taxon>Terriglobia</taxon>
        <taxon>Terriglobales</taxon>
        <taxon>Acidobacteriaceae</taxon>
        <taxon>Chloracidobacterium</taxon>
    </lineage>
</organism>
<name>A0ABX8B6E8_9BACT</name>
<dbReference type="Gene3D" id="1.25.40.10">
    <property type="entry name" value="Tetratricopeptide repeat domain"/>
    <property type="match status" value="1"/>
</dbReference>